<dbReference type="SMART" id="SM00181">
    <property type="entry name" value="EGF"/>
    <property type="match status" value="5"/>
</dbReference>
<gene>
    <name evidence="4" type="primary">ORF151729</name>
</gene>
<dbReference type="Gene3D" id="2.10.25.10">
    <property type="entry name" value="Laminin"/>
    <property type="match status" value="3"/>
</dbReference>
<feature type="domain" description="EGF-like" evidence="3">
    <location>
        <begin position="210"/>
        <end position="248"/>
    </location>
</feature>
<dbReference type="PROSITE" id="PS01186">
    <property type="entry name" value="EGF_2"/>
    <property type="match status" value="3"/>
</dbReference>
<feature type="disulfide bond" evidence="2">
    <location>
        <begin position="467"/>
        <end position="484"/>
    </location>
</feature>
<protein>
    <recommendedName>
        <fullName evidence="3">EGF-like domain-containing protein</fullName>
    </recommendedName>
</protein>
<dbReference type="PANTHER" id="PTHR24033:SF151">
    <property type="entry name" value="NOTCH 2"/>
    <property type="match status" value="1"/>
</dbReference>
<dbReference type="InterPro" id="IPR001881">
    <property type="entry name" value="EGF-like_Ca-bd_dom"/>
</dbReference>
<sequence>DECPENPKGMFGICIEKCSDSIEGMNCSAGFKCCSNGCGRICKRVGYTLTINTTVIIDLTWTDSLTNTDSSMFSQIQMAAQNMIKRSFNVEYSSMIAGVQLMKMSRYTVEDKFITLLDLLLYFTENEANEHLEPGRARLMSYKFTTDNTSSNVIDVHLGSNSENPFSICGGTKCSGICKQLRSDIQYCSCNSGYGGSGCTTFDCSTEMSALMETNNSLCQNGGQCMKTNPSSVNECHCQPGYTGLLCQVNLNACPPVLQRPKGLIGPCRSLCMDGDCKKEEMCCKVSCGGNACVEVGYLQKMAVKFTIDFPFTSDFNDTNHPMYQMLKAQLENWINSFITTKNILGYKSAKFVNAQPSTDEQVTRRKRQNIYTVVNLELQFTNVIPVESMLALRDIILTDSFNENGFSLTVSNLSYGLQGGCPTMACAPGSFCVTTFGGGLQCACPKSKSGQLCEVFDCEPGDTNLCQNGGTCSYSNTDMQKYCECPRGYFGKLCEEEIDVCAMGLCINGGKCFNLKGGNHYCDCPEGFSGTVCECC</sequence>
<dbReference type="SMART" id="SM00179">
    <property type="entry name" value="EGF_CA"/>
    <property type="match status" value="1"/>
</dbReference>
<dbReference type="Pfam" id="PF00008">
    <property type="entry name" value="EGF"/>
    <property type="match status" value="1"/>
</dbReference>
<dbReference type="PROSITE" id="PS00022">
    <property type="entry name" value="EGF_1"/>
    <property type="match status" value="3"/>
</dbReference>
<keyword evidence="2" id="KW-0245">EGF-like domain</keyword>
<accession>A0A0B7AYF3</accession>
<dbReference type="AlphaFoldDB" id="A0A0B7AYF3"/>
<feature type="domain" description="EGF-like" evidence="3">
    <location>
        <begin position="498"/>
        <end position="535"/>
    </location>
</feature>
<evidence type="ECO:0000313" key="4">
    <source>
        <dbReference type="EMBL" id="CEK86089.1"/>
    </source>
</evidence>
<feature type="disulfide bond" evidence="2">
    <location>
        <begin position="486"/>
        <end position="495"/>
    </location>
</feature>
<keyword evidence="1 2" id="KW-1015">Disulfide bond</keyword>
<dbReference type="InterPro" id="IPR000742">
    <property type="entry name" value="EGF"/>
</dbReference>
<dbReference type="SUPFAM" id="SSF57196">
    <property type="entry name" value="EGF/Laminin"/>
    <property type="match status" value="3"/>
</dbReference>
<dbReference type="PANTHER" id="PTHR24033">
    <property type="entry name" value="EGF-LIKE DOMAIN-CONTAINING PROTEIN"/>
    <property type="match status" value="1"/>
</dbReference>
<evidence type="ECO:0000256" key="2">
    <source>
        <dbReference type="PROSITE-ProRule" id="PRU00076"/>
    </source>
</evidence>
<feature type="domain" description="EGF-like" evidence="3">
    <location>
        <begin position="455"/>
        <end position="496"/>
    </location>
</feature>
<dbReference type="InterPro" id="IPR051830">
    <property type="entry name" value="NOTCH_homolog"/>
</dbReference>
<dbReference type="GO" id="GO:0005509">
    <property type="term" value="F:calcium ion binding"/>
    <property type="evidence" value="ECO:0007669"/>
    <property type="project" value="InterPro"/>
</dbReference>
<name>A0A0B7AYF3_9EUPU</name>
<dbReference type="EMBL" id="HACG01039224">
    <property type="protein sequence ID" value="CEK86089.1"/>
    <property type="molecule type" value="Transcribed_RNA"/>
</dbReference>
<comment type="caution">
    <text evidence="2">Lacks conserved residue(s) required for the propagation of feature annotation.</text>
</comment>
<reference evidence="4" key="1">
    <citation type="submission" date="2014-12" db="EMBL/GenBank/DDBJ databases">
        <title>Insight into the proteome of Arion vulgaris.</title>
        <authorList>
            <person name="Aradska J."/>
            <person name="Bulat T."/>
            <person name="Smidak R."/>
            <person name="Sarate P."/>
            <person name="Gangsoo J."/>
            <person name="Sialana F."/>
            <person name="Bilban M."/>
            <person name="Lubec G."/>
        </authorList>
    </citation>
    <scope>NUCLEOTIDE SEQUENCE</scope>
    <source>
        <tissue evidence="4">Skin</tissue>
    </source>
</reference>
<dbReference type="PROSITE" id="PS50026">
    <property type="entry name" value="EGF_3"/>
    <property type="match status" value="3"/>
</dbReference>
<evidence type="ECO:0000259" key="3">
    <source>
        <dbReference type="PROSITE" id="PS50026"/>
    </source>
</evidence>
<feature type="disulfide bond" evidence="2">
    <location>
        <begin position="219"/>
        <end position="236"/>
    </location>
</feature>
<feature type="disulfide bond" evidence="2">
    <location>
        <begin position="525"/>
        <end position="534"/>
    </location>
</feature>
<organism evidence="4">
    <name type="scientific">Arion vulgaris</name>
    <dbReference type="NCBI Taxonomy" id="1028688"/>
    <lineage>
        <taxon>Eukaryota</taxon>
        <taxon>Metazoa</taxon>
        <taxon>Spiralia</taxon>
        <taxon>Lophotrochozoa</taxon>
        <taxon>Mollusca</taxon>
        <taxon>Gastropoda</taxon>
        <taxon>Heterobranchia</taxon>
        <taxon>Euthyneura</taxon>
        <taxon>Panpulmonata</taxon>
        <taxon>Eupulmonata</taxon>
        <taxon>Stylommatophora</taxon>
        <taxon>Helicina</taxon>
        <taxon>Arionoidea</taxon>
        <taxon>Arionidae</taxon>
        <taxon>Arion</taxon>
    </lineage>
</organism>
<proteinExistence type="predicted"/>
<evidence type="ECO:0000256" key="1">
    <source>
        <dbReference type="ARBA" id="ARBA00023157"/>
    </source>
</evidence>
<feature type="disulfide bond" evidence="2">
    <location>
        <begin position="238"/>
        <end position="247"/>
    </location>
</feature>
<feature type="non-terminal residue" evidence="4">
    <location>
        <position position="1"/>
    </location>
</feature>